<keyword evidence="2" id="KW-1185">Reference proteome</keyword>
<proteinExistence type="predicted"/>
<protein>
    <recommendedName>
        <fullName evidence="3">Lipoprotein</fullName>
    </recommendedName>
</protein>
<dbReference type="RefSeq" id="WP_378937265.1">
    <property type="nucleotide sequence ID" value="NZ_JBHLVO010000023.1"/>
</dbReference>
<comment type="caution">
    <text evidence="1">The sequence shown here is derived from an EMBL/GenBank/DDBJ whole genome shotgun (WGS) entry which is preliminary data.</text>
</comment>
<sequence length="134" mass="15563">MKKIMMSFAFISVFIFLLVGCTTEGKGELTRMDMFIENQGDTHIQDKDTLDLLENLSEQVKWEPNKVPSMAREAEVKAIFFYEVEKNMPERLYEYEIWFNEDAGTATIISNDEKEGYGELDKDNAKALKNILFK</sequence>
<gene>
    <name evidence="1" type="ORF">ACFFIX_20135</name>
</gene>
<evidence type="ECO:0000313" key="1">
    <source>
        <dbReference type="EMBL" id="MFC0273702.1"/>
    </source>
</evidence>
<name>A0ABV6GLA1_9BACI</name>
<dbReference type="EMBL" id="JBHLVO010000023">
    <property type="protein sequence ID" value="MFC0273702.1"/>
    <property type="molecule type" value="Genomic_DNA"/>
</dbReference>
<reference evidence="1 2" key="1">
    <citation type="submission" date="2024-09" db="EMBL/GenBank/DDBJ databases">
        <authorList>
            <person name="Sun Q."/>
            <person name="Mori K."/>
        </authorList>
    </citation>
    <scope>NUCLEOTIDE SEQUENCE [LARGE SCALE GENOMIC DNA]</scope>
    <source>
        <strain evidence="1 2">CCM 7228</strain>
    </source>
</reference>
<evidence type="ECO:0008006" key="3">
    <source>
        <dbReference type="Google" id="ProtNLM"/>
    </source>
</evidence>
<accession>A0ABV6GLA1</accession>
<organism evidence="1 2">
    <name type="scientific">Metabacillus herbersteinensis</name>
    <dbReference type="NCBI Taxonomy" id="283816"/>
    <lineage>
        <taxon>Bacteria</taxon>
        <taxon>Bacillati</taxon>
        <taxon>Bacillota</taxon>
        <taxon>Bacilli</taxon>
        <taxon>Bacillales</taxon>
        <taxon>Bacillaceae</taxon>
        <taxon>Metabacillus</taxon>
    </lineage>
</organism>
<dbReference type="PROSITE" id="PS51257">
    <property type="entry name" value="PROKAR_LIPOPROTEIN"/>
    <property type="match status" value="1"/>
</dbReference>
<dbReference type="Proteomes" id="UP001589854">
    <property type="component" value="Unassembled WGS sequence"/>
</dbReference>
<evidence type="ECO:0000313" key="2">
    <source>
        <dbReference type="Proteomes" id="UP001589854"/>
    </source>
</evidence>